<dbReference type="Gene3D" id="3.40.190.10">
    <property type="entry name" value="Periplasmic binding protein-like II"/>
    <property type="match status" value="1"/>
</dbReference>
<reference evidence="2" key="1">
    <citation type="submission" date="2021-03" db="EMBL/GenBank/DDBJ databases">
        <authorList>
            <person name="Peeters C."/>
        </authorList>
    </citation>
    <scope>NUCLEOTIDE SEQUENCE</scope>
    <source>
        <strain evidence="2">LMG 31506</strain>
    </source>
</reference>
<evidence type="ECO:0000256" key="1">
    <source>
        <dbReference type="ARBA" id="ARBA00006987"/>
    </source>
</evidence>
<dbReference type="Pfam" id="PF03401">
    <property type="entry name" value="TctC"/>
    <property type="match status" value="1"/>
</dbReference>
<dbReference type="PANTHER" id="PTHR42928">
    <property type="entry name" value="TRICARBOXYLATE-BINDING PROTEIN"/>
    <property type="match status" value="1"/>
</dbReference>
<dbReference type="InterPro" id="IPR006311">
    <property type="entry name" value="TAT_signal"/>
</dbReference>
<evidence type="ECO:0008006" key="4">
    <source>
        <dbReference type="Google" id="ProtNLM"/>
    </source>
</evidence>
<evidence type="ECO:0000313" key="3">
    <source>
        <dbReference type="Proteomes" id="UP000672934"/>
    </source>
</evidence>
<dbReference type="InterPro" id="IPR005064">
    <property type="entry name" value="BUG"/>
</dbReference>
<dbReference type="PIRSF" id="PIRSF017082">
    <property type="entry name" value="YflP"/>
    <property type="match status" value="1"/>
</dbReference>
<gene>
    <name evidence="2" type="ORF">LMG31506_04294</name>
</gene>
<name>A0A916NF18_9BURK</name>
<proteinExistence type="inferred from homology"/>
<keyword evidence="3" id="KW-1185">Reference proteome</keyword>
<accession>A0A916NF18</accession>
<dbReference type="AlphaFoldDB" id="A0A916NF18"/>
<sequence length="333" mass="35449">MSFSLTRRRLLQSAAGAVPALCVPDLLLAQSPYPNKPIMIKVAFPAGGPADASIRAAAVVMQKNLGQSVLADNLPGASGSICTMNVLRSPSDGYTLLGTTGIDFLVAPLSVRSARYQPESFKLLGLTGMSDFVLVSNPNHAFRNVDELIAYARKQGNAKLSIAHWGPGSAPHLVGADFQARTGLEFLEIPYKGAAPVSNDIAGAQVDLTFMPMGGPTLGMIKTGRFKPIGIASKQRNPLLPGVPALSESKALPGFEHSQWAAVLAPPNAPEAVVTRLNEAMNAWIRSPENRLRVETNLQRTLEPMTPAQTDAFIKSEYAKFTGIARKLKLSPA</sequence>
<dbReference type="InterPro" id="IPR042100">
    <property type="entry name" value="Bug_dom1"/>
</dbReference>
<comment type="similarity">
    <text evidence="1">Belongs to the UPF0065 (bug) family.</text>
</comment>
<dbReference type="CDD" id="cd07012">
    <property type="entry name" value="PBP2_Bug_TTT"/>
    <property type="match status" value="1"/>
</dbReference>
<dbReference type="Proteomes" id="UP000672934">
    <property type="component" value="Unassembled WGS sequence"/>
</dbReference>
<dbReference type="PANTHER" id="PTHR42928:SF5">
    <property type="entry name" value="BLR1237 PROTEIN"/>
    <property type="match status" value="1"/>
</dbReference>
<dbReference type="EMBL" id="CAJPUY010000016">
    <property type="protein sequence ID" value="CAG2150797.1"/>
    <property type="molecule type" value="Genomic_DNA"/>
</dbReference>
<comment type="caution">
    <text evidence="2">The sequence shown here is derived from an EMBL/GenBank/DDBJ whole genome shotgun (WGS) entry which is preliminary data.</text>
</comment>
<protein>
    <recommendedName>
        <fullName evidence="4">Tripartite tricarboxylate transporter substrate binding protein</fullName>
    </recommendedName>
</protein>
<organism evidence="2 3">
    <name type="scientific">Cupriavidus yeoncheonensis</name>
    <dbReference type="NCBI Taxonomy" id="1462994"/>
    <lineage>
        <taxon>Bacteria</taxon>
        <taxon>Pseudomonadati</taxon>
        <taxon>Pseudomonadota</taxon>
        <taxon>Betaproteobacteria</taxon>
        <taxon>Burkholderiales</taxon>
        <taxon>Burkholderiaceae</taxon>
        <taxon>Cupriavidus</taxon>
    </lineage>
</organism>
<dbReference type="Gene3D" id="3.40.190.150">
    <property type="entry name" value="Bordetella uptake gene, domain 1"/>
    <property type="match status" value="1"/>
</dbReference>
<evidence type="ECO:0000313" key="2">
    <source>
        <dbReference type="EMBL" id="CAG2150797.1"/>
    </source>
</evidence>
<dbReference type="PROSITE" id="PS51318">
    <property type="entry name" value="TAT"/>
    <property type="match status" value="1"/>
</dbReference>
<dbReference type="SUPFAM" id="SSF53850">
    <property type="entry name" value="Periplasmic binding protein-like II"/>
    <property type="match status" value="1"/>
</dbReference>